<dbReference type="PROSITE" id="PS51257">
    <property type="entry name" value="PROKAR_LIPOPROTEIN"/>
    <property type="match status" value="1"/>
</dbReference>
<dbReference type="Bgee" id="108718983">
    <property type="expression patterns" value="Expressed in testis and 17 other cell types or tissues"/>
</dbReference>
<dbReference type="OrthoDB" id="10037790at2759"/>
<dbReference type="GO" id="GO:0032981">
    <property type="term" value="P:mitochondrial respiratory chain complex I assembly"/>
    <property type="evidence" value="ECO:0000318"/>
    <property type="project" value="GO_Central"/>
</dbReference>
<proteinExistence type="predicted"/>
<evidence type="ECO:0000313" key="4">
    <source>
        <dbReference type="RefSeq" id="XP_018123031.1"/>
    </source>
</evidence>
<keyword evidence="1" id="KW-0472">Membrane</keyword>
<evidence type="ECO:0000256" key="1">
    <source>
        <dbReference type="SAM" id="Phobius"/>
    </source>
</evidence>
<dbReference type="GeneID" id="108718983"/>
<dbReference type="Xenbase" id="XB-GENE-17333831">
    <property type="gene designation" value="coa1.L"/>
</dbReference>
<keyword evidence="1" id="KW-1133">Transmembrane helix</keyword>
<evidence type="ECO:0000313" key="6">
    <source>
        <dbReference type="RefSeq" id="XP_041422029.1"/>
    </source>
</evidence>
<dbReference type="KEGG" id="xla:108718983"/>
<evidence type="ECO:0000313" key="3">
    <source>
        <dbReference type="RefSeq" id="XP_018123029.1"/>
    </source>
</evidence>
<dbReference type="Pfam" id="PF08695">
    <property type="entry name" value="Coa1"/>
    <property type="match status" value="1"/>
</dbReference>
<organism evidence="4">
    <name type="scientific">Xenopus laevis</name>
    <name type="common">African clawed frog</name>
    <dbReference type="NCBI Taxonomy" id="8355"/>
    <lineage>
        <taxon>Eukaryota</taxon>
        <taxon>Metazoa</taxon>
        <taxon>Chordata</taxon>
        <taxon>Craniata</taxon>
        <taxon>Vertebrata</taxon>
        <taxon>Euteleostomi</taxon>
        <taxon>Amphibia</taxon>
        <taxon>Batrachia</taxon>
        <taxon>Anura</taxon>
        <taxon>Pipoidea</taxon>
        <taxon>Pipidae</taxon>
        <taxon>Xenopodinae</taxon>
        <taxon>Xenopus</taxon>
        <taxon>Xenopus</taxon>
    </lineage>
</organism>
<dbReference type="STRING" id="8355.A0A1L8FWN6"/>
<dbReference type="RefSeq" id="XP_018123031.1">
    <property type="nucleotide sequence ID" value="XM_018267542.2"/>
</dbReference>
<keyword evidence="1" id="KW-0812">Transmembrane</keyword>
<evidence type="ECO:0000313" key="2">
    <source>
        <dbReference type="Proteomes" id="UP000186698"/>
    </source>
</evidence>
<gene>
    <name evidence="3 4 5 6 7 8" type="primary">coa1.L</name>
</gene>
<reference evidence="3 4" key="1">
    <citation type="submission" date="2022-04" db="UniProtKB">
        <authorList>
            <consortium name="RefSeq"/>
        </authorList>
    </citation>
    <scope>IDENTIFICATION</scope>
    <source>
        <strain evidence="3 4">J_2021</strain>
        <tissue evidence="3 4">Erythrocytes</tissue>
    </source>
</reference>
<dbReference type="AlphaFoldDB" id="A0A1L8FWN6"/>
<dbReference type="RefSeq" id="XP_041422030.1">
    <property type="nucleotide sequence ID" value="XM_041566096.1"/>
</dbReference>
<dbReference type="GO" id="GO:0033617">
    <property type="term" value="P:mitochondrial respiratory chain complex IV assembly"/>
    <property type="evidence" value="ECO:0000318"/>
    <property type="project" value="GO_Central"/>
</dbReference>
<evidence type="ECO:0000313" key="8">
    <source>
        <dbReference type="Xenbase" id="XB-GENE-17333831"/>
    </source>
</evidence>
<accession>A0A1L8FWN6</accession>
<evidence type="ECO:0000313" key="5">
    <source>
        <dbReference type="RefSeq" id="XP_041422028.1"/>
    </source>
</evidence>
<dbReference type="InterPro" id="IPR014807">
    <property type="entry name" value="Coa1"/>
</dbReference>
<dbReference type="GO" id="GO:0005743">
    <property type="term" value="C:mitochondrial inner membrane"/>
    <property type="evidence" value="ECO:0000318"/>
    <property type="project" value="GO_Central"/>
</dbReference>
<dbReference type="RefSeq" id="XP_018123029.1">
    <property type="nucleotide sequence ID" value="XM_018267540.2"/>
</dbReference>
<keyword evidence="2" id="KW-1185">Reference proteome</keyword>
<protein>
    <submittedName>
        <fullName evidence="3 4">Cytochrome C oxidase assembly factor 1 homolog</fullName>
    </submittedName>
</protein>
<dbReference type="RefSeq" id="XP_041422029.1">
    <property type="nucleotide sequence ID" value="XM_041566095.1"/>
</dbReference>
<dbReference type="RefSeq" id="XP_041422028.1">
    <property type="nucleotide sequence ID" value="XM_041566094.1"/>
</dbReference>
<dbReference type="PANTHER" id="PTHR47148">
    <property type="entry name" value="CYTOCHROME C OXIDASE ASSEMBLY FACTOR 1 HOMOLOG"/>
    <property type="match status" value="1"/>
</dbReference>
<evidence type="ECO:0000313" key="7">
    <source>
        <dbReference type="RefSeq" id="XP_041422030.1"/>
    </source>
</evidence>
<dbReference type="PaxDb" id="8355-A0A1L8FWN6"/>
<feature type="transmembrane region" description="Helical" evidence="1">
    <location>
        <begin position="12"/>
        <end position="30"/>
    </location>
</feature>
<name>A0A1L8FWN6_XENLA</name>
<dbReference type="PANTHER" id="PTHR47148:SF1">
    <property type="entry name" value="CYTOCHROME C OXIDASE ASSEMBLY FACTOR 1 HOMOLOG"/>
    <property type="match status" value="1"/>
</dbReference>
<sequence length="145" mass="16418">MPVPLKNLQQMALYLGVVSGGGCALMYYYMQKTFAKKEYYLSALEKLNSHSEALEILGAPPLRVHNLRLTDRNNHVDQSTAQIKIPVSGTLSAGHLYTTSVRDQINKRWCLQEVILKLNNGQRIPIHESNMAAEDEQEMHMSNTF</sequence>
<dbReference type="OMA" id="RQCWCLQ"/>
<dbReference type="CTD" id="108718983"/>
<dbReference type="Proteomes" id="UP000186698">
    <property type="component" value="Chromosome 6L"/>
</dbReference>
<dbReference type="AGR" id="Xenbase:XB-GENE-17333831"/>